<organism evidence="3">
    <name type="scientific">uncultured Rubrobacteraceae bacterium</name>
    <dbReference type="NCBI Taxonomy" id="349277"/>
    <lineage>
        <taxon>Bacteria</taxon>
        <taxon>Bacillati</taxon>
        <taxon>Actinomycetota</taxon>
        <taxon>Rubrobacteria</taxon>
        <taxon>Rubrobacterales</taxon>
        <taxon>Rubrobacteraceae</taxon>
        <taxon>environmental samples</taxon>
    </lineage>
</organism>
<feature type="transmembrane region" description="Helical" evidence="2">
    <location>
        <begin position="6"/>
        <end position="28"/>
    </location>
</feature>
<gene>
    <name evidence="3" type="ORF">AVDCRST_MAG01-01-1874</name>
</gene>
<feature type="compositionally biased region" description="Low complexity" evidence="1">
    <location>
        <begin position="131"/>
        <end position="141"/>
    </location>
</feature>
<keyword evidence="2" id="KW-1133">Transmembrane helix</keyword>
<evidence type="ECO:0000256" key="1">
    <source>
        <dbReference type="SAM" id="MobiDB-lite"/>
    </source>
</evidence>
<name>A0A6J4PI68_9ACTN</name>
<accession>A0A6J4PI68</accession>
<proteinExistence type="predicted"/>
<evidence type="ECO:0000313" key="3">
    <source>
        <dbReference type="EMBL" id="CAA9415222.1"/>
    </source>
</evidence>
<evidence type="ECO:0000256" key="2">
    <source>
        <dbReference type="SAM" id="Phobius"/>
    </source>
</evidence>
<keyword evidence="2" id="KW-0812">Transmembrane</keyword>
<dbReference type="EMBL" id="CADCUW010000279">
    <property type="protein sequence ID" value="CAA9415222.1"/>
    <property type="molecule type" value="Genomic_DNA"/>
</dbReference>
<sequence>MSATLVYIGIGSGLAIGIALLVVAILFLRTARRYVDLAEERLELLRESEALLLRVVRQQGQDSEESWQREPGRRERIPEVVGQPLGQRAGEESSGNFPSPEGADRNVREAPGRGAQVSSAEDGEQRREGAPKAGAPGAAAPRPKDGAPLLGVKVPHPDDDVTPRGRSGSVANFFQRKYDLYLDQYERHVRLAERIHRMRDEAYGSLRTPRTQEWEDKLRRAYDAIDRTTQRLDLLEHHYPELATDGGRLSDRLDLSRLQAELTERSGRSG</sequence>
<protein>
    <submittedName>
        <fullName evidence="3">Uncharacterized protein</fullName>
    </submittedName>
</protein>
<feature type="compositionally biased region" description="Basic and acidic residues" evidence="1">
    <location>
        <begin position="102"/>
        <end position="111"/>
    </location>
</feature>
<keyword evidence="2" id="KW-0472">Membrane</keyword>
<dbReference type="AlphaFoldDB" id="A0A6J4PI68"/>
<feature type="region of interest" description="Disordered" evidence="1">
    <location>
        <begin position="60"/>
        <end position="167"/>
    </location>
</feature>
<feature type="compositionally biased region" description="Basic and acidic residues" evidence="1">
    <location>
        <begin position="66"/>
        <end position="78"/>
    </location>
</feature>
<reference evidence="3" key="1">
    <citation type="submission" date="2020-02" db="EMBL/GenBank/DDBJ databases">
        <authorList>
            <person name="Meier V. D."/>
        </authorList>
    </citation>
    <scope>NUCLEOTIDE SEQUENCE</scope>
    <source>
        <strain evidence="3">AVDCRST_MAG01</strain>
    </source>
</reference>